<feature type="domain" description="Non-reducing end beta-L-arabinofuranosidase-like GH127 catalytic" evidence="2">
    <location>
        <begin position="11"/>
        <end position="411"/>
    </location>
</feature>
<evidence type="ECO:0000259" key="4">
    <source>
        <dbReference type="Pfam" id="PF20737"/>
    </source>
</evidence>
<organism evidence="5 6">
    <name type="scientific">Vibrio astriarenae</name>
    <dbReference type="NCBI Taxonomy" id="1481923"/>
    <lineage>
        <taxon>Bacteria</taxon>
        <taxon>Pseudomonadati</taxon>
        <taxon>Pseudomonadota</taxon>
        <taxon>Gammaproteobacteria</taxon>
        <taxon>Vibrionales</taxon>
        <taxon>Vibrionaceae</taxon>
        <taxon>Vibrio</taxon>
    </lineage>
</organism>
<dbReference type="Proteomes" id="UP000464262">
    <property type="component" value="Chromosome 2"/>
</dbReference>
<protein>
    <submittedName>
        <fullName evidence="5">Glycoside hydrolase family 127 protein</fullName>
    </submittedName>
</protein>
<dbReference type="Pfam" id="PF20736">
    <property type="entry name" value="Glyco_hydro127M"/>
    <property type="match status" value="1"/>
</dbReference>
<dbReference type="Pfam" id="PF20737">
    <property type="entry name" value="Glyco_hydro127C"/>
    <property type="match status" value="1"/>
</dbReference>
<accession>A0A7Z2YFP6</accession>
<feature type="region of interest" description="Disordered" evidence="1">
    <location>
        <begin position="216"/>
        <end position="235"/>
    </location>
</feature>
<name>A0A7Z2YFP6_9VIBR</name>
<dbReference type="InterPro" id="IPR008928">
    <property type="entry name" value="6-hairpin_glycosidase_sf"/>
</dbReference>
<dbReference type="PANTHER" id="PTHR43465:SF1">
    <property type="entry name" value="NON-REDUCING END BETA-L-ARABINOFURANOSIDASE"/>
    <property type="match status" value="1"/>
</dbReference>
<dbReference type="InterPro" id="IPR049046">
    <property type="entry name" value="Beta-AFase-like_GH127_middle"/>
</dbReference>
<proteinExistence type="predicted"/>
<dbReference type="InterPro" id="IPR049174">
    <property type="entry name" value="Beta-AFase-like"/>
</dbReference>
<dbReference type="GO" id="GO:0016787">
    <property type="term" value="F:hydrolase activity"/>
    <property type="evidence" value="ECO:0007669"/>
    <property type="project" value="UniProtKB-KW"/>
</dbReference>
<evidence type="ECO:0000313" key="5">
    <source>
        <dbReference type="EMBL" id="QIA65626.1"/>
    </source>
</evidence>
<dbReference type="AlphaFoldDB" id="A0A7Z2YFP6"/>
<evidence type="ECO:0000313" key="6">
    <source>
        <dbReference type="Proteomes" id="UP000464262"/>
    </source>
</evidence>
<dbReference type="RefSeq" id="WP_164650525.1">
    <property type="nucleotide sequence ID" value="NZ_CP047476.1"/>
</dbReference>
<evidence type="ECO:0000259" key="3">
    <source>
        <dbReference type="Pfam" id="PF20736"/>
    </source>
</evidence>
<dbReference type="Pfam" id="PF07944">
    <property type="entry name" value="Beta-AFase-like_GH127_cat"/>
    <property type="match status" value="1"/>
</dbReference>
<keyword evidence="6" id="KW-1185">Reference proteome</keyword>
<dbReference type="PANTHER" id="PTHR43465">
    <property type="entry name" value="DUF1680 DOMAIN PROTEIN (AFU_ORTHOLOGUE AFUA_1G08910)"/>
    <property type="match status" value="1"/>
</dbReference>
<dbReference type="SUPFAM" id="SSF48208">
    <property type="entry name" value="Six-hairpin glycosidases"/>
    <property type="match status" value="1"/>
</dbReference>
<evidence type="ECO:0000256" key="1">
    <source>
        <dbReference type="SAM" id="MobiDB-lite"/>
    </source>
</evidence>
<dbReference type="InterPro" id="IPR049049">
    <property type="entry name" value="Beta-AFase-like_GH127_C"/>
</dbReference>
<reference evidence="5 6" key="1">
    <citation type="submission" date="2020-01" db="EMBL/GenBank/DDBJ databases">
        <title>Whole genome and functional gene identification of agarase of Vibrio HN897.</title>
        <authorList>
            <person name="Liu Y."/>
            <person name="Zhao Z."/>
        </authorList>
    </citation>
    <scope>NUCLEOTIDE SEQUENCE [LARGE SCALE GENOMIC DNA]</scope>
    <source>
        <strain evidence="5 6">HN897</strain>
    </source>
</reference>
<evidence type="ECO:0000259" key="2">
    <source>
        <dbReference type="Pfam" id="PF07944"/>
    </source>
</evidence>
<dbReference type="EMBL" id="CP047476">
    <property type="protein sequence ID" value="QIA65626.1"/>
    <property type="molecule type" value="Genomic_DNA"/>
</dbReference>
<dbReference type="KEGG" id="vas:GT360_19055"/>
<sequence>MFSNIKTGEARLTSGFWANRVENYMEIIYNLEAALLNETNAARLLNFGIAAGEVEGKFHDNYWSDGDCYKFLEGCCNQYATTQDERILDVINKYIPWIEASLEEDGYIGTQTLLTDVERWVDIEVHELYNMGHLHTLGCVHFEATGDERLLNVAIKNADYLWDLFSPEPYELANFGFNPSQIMGLVDLYRTTGNDRYLELADIFVSMRGRKLEAASETHSGKDCSQNRTPLRDETQPVGHAVTGAYLYAGATDVYSHTEEPALLDAVSRIWKDLVKRRIYITGALGPQYVGISDRGDRVYEAFASEYNLPHRVAYNETCANIAGAMWAKRMLNVTGEAEFGDWFETIMFNSGISGSSLDMKRYFYANPGSHRRDHHIEPTFEQFSHVPNQRFFTFDCWCCPPQLLRTYTGMPKFIYSKNEQGISINLFAGSEIDTELTKGERAKVVIDTNYPWTETVAIKVVDAPADGFELSYRIPAWCDEATVNGVATNSGIKKQTVRSGEQINIVLPMKVELYGANPMLEQSNGMVAVKRGPVVYCLEGSDIDSEQYTIDDLVLPVDAVFEEETIKDLPYDMVGLKTQMDVRPTKETLYFKVEPDLNKKVSVRLIPYFAWANREEQDMGIWFPRG</sequence>
<feature type="domain" description="Non-reducing end beta-L-arabinofuranosidase-like GH127 middle" evidence="3">
    <location>
        <begin position="423"/>
        <end position="493"/>
    </location>
</feature>
<dbReference type="InterPro" id="IPR012878">
    <property type="entry name" value="Beta-AFase-like_GH127_cat"/>
</dbReference>
<gene>
    <name evidence="5" type="ORF">GT360_19055</name>
</gene>
<dbReference type="GO" id="GO:0005975">
    <property type="term" value="P:carbohydrate metabolic process"/>
    <property type="evidence" value="ECO:0007669"/>
    <property type="project" value="InterPro"/>
</dbReference>
<feature type="domain" description="Non-reducing end beta-L-arabinofuranosidase-like GH127 C-terminal" evidence="4">
    <location>
        <begin position="512"/>
        <end position="625"/>
    </location>
</feature>
<keyword evidence="5" id="KW-0378">Hydrolase</keyword>